<name>A0AAP0HPG6_9MAGN</name>
<dbReference type="EMBL" id="JBBNAE010000009">
    <property type="protein sequence ID" value="KAK9096493.1"/>
    <property type="molecule type" value="Genomic_DNA"/>
</dbReference>
<dbReference type="Proteomes" id="UP001417504">
    <property type="component" value="Unassembled WGS sequence"/>
</dbReference>
<comment type="caution">
    <text evidence="1">The sequence shown here is derived from an EMBL/GenBank/DDBJ whole genome shotgun (WGS) entry which is preliminary data.</text>
</comment>
<gene>
    <name evidence="1" type="ORF">Sjap_021990</name>
</gene>
<proteinExistence type="predicted"/>
<dbReference type="AlphaFoldDB" id="A0AAP0HPG6"/>
<keyword evidence="2" id="KW-1185">Reference proteome</keyword>
<evidence type="ECO:0000313" key="2">
    <source>
        <dbReference type="Proteomes" id="UP001417504"/>
    </source>
</evidence>
<organism evidence="1 2">
    <name type="scientific">Stephania japonica</name>
    <dbReference type="NCBI Taxonomy" id="461633"/>
    <lineage>
        <taxon>Eukaryota</taxon>
        <taxon>Viridiplantae</taxon>
        <taxon>Streptophyta</taxon>
        <taxon>Embryophyta</taxon>
        <taxon>Tracheophyta</taxon>
        <taxon>Spermatophyta</taxon>
        <taxon>Magnoliopsida</taxon>
        <taxon>Ranunculales</taxon>
        <taxon>Menispermaceae</taxon>
        <taxon>Menispermoideae</taxon>
        <taxon>Cissampelideae</taxon>
        <taxon>Stephania</taxon>
    </lineage>
</organism>
<sequence length="176" mass="20063">MCCTETYWVHATKKFSRRRVSAVLKSRGSYVRGSVVAAYAEMCVKSDCEMAPCSSRVSGFVDFVRNTLIPRMFFLTIRETMSAISLESVEVHEVTSVEDCWIEPEETLVVSLHEPYIEIVQNEKDEAKKGIEVISERLEEPPKESKEDQPLVCAQVAKKLCERKYGRDVCGDVREE</sequence>
<evidence type="ECO:0000313" key="1">
    <source>
        <dbReference type="EMBL" id="KAK9096493.1"/>
    </source>
</evidence>
<reference evidence="1 2" key="1">
    <citation type="submission" date="2024-01" db="EMBL/GenBank/DDBJ databases">
        <title>Genome assemblies of Stephania.</title>
        <authorList>
            <person name="Yang L."/>
        </authorList>
    </citation>
    <scope>NUCLEOTIDE SEQUENCE [LARGE SCALE GENOMIC DNA]</scope>
    <source>
        <strain evidence="1">QJT</strain>
        <tissue evidence="1">Leaf</tissue>
    </source>
</reference>
<accession>A0AAP0HPG6</accession>
<protein>
    <submittedName>
        <fullName evidence="1">Uncharacterized protein</fullName>
    </submittedName>
</protein>